<dbReference type="PANTHER" id="PTHR46347">
    <property type="entry name" value="RING/FYVE/PHD ZINC FINGER SUPERFAMILY PROTEIN"/>
    <property type="match status" value="1"/>
</dbReference>
<dbReference type="SMART" id="SM00744">
    <property type="entry name" value="RINGv"/>
    <property type="match status" value="1"/>
</dbReference>
<comment type="caution">
    <text evidence="6">The sequence shown here is derived from an EMBL/GenBank/DDBJ whole genome shotgun (WGS) entry which is preliminary data.</text>
</comment>
<organism evidence="6 7">
    <name type="scientific">Rotaria magnacalcarata</name>
    <dbReference type="NCBI Taxonomy" id="392030"/>
    <lineage>
        <taxon>Eukaryota</taxon>
        <taxon>Metazoa</taxon>
        <taxon>Spiralia</taxon>
        <taxon>Gnathifera</taxon>
        <taxon>Rotifera</taxon>
        <taxon>Eurotatoria</taxon>
        <taxon>Bdelloidea</taxon>
        <taxon>Philodinida</taxon>
        <taxon>Philodinidae</taxon>
        <taxon>Rotaria</taxon>
    </lineage>
</organism>
<evidence type="ECO:0000256" key="2">
    <source>
        <dbReference type="ARBA" id="ARBA00022771"/>
    </source>
</evidence>
<evidence type="ECO:0000256" key="3">
    <source>
        <dbReference type="ARBA" id="ARBA00022833"/>
    </source>
</evidence>
<keyword evidence="3" id="KW-0862">Zinc</keyword>
<feature type="domain" description="RING-CH-type" evidence="5">
    <location>
        <begin position="11"/>
        <end position="75"/>
    </location>
</feature>
<feature type="transmembrane region" description="Helical" evidence="4">
    <location>
        <begin position="184"/>
        <end position="207"/>
    </location>
</feature>
<evidence type="ECO:0000256" key="1">
    <source>
        <dbReference type="ARBA" id="ARBA00022723"/>
    </source>
</evidence>
<keyword evidence="4" id="KW-0812">Transmembrane</keyword>
<dbReference type="EMBL" id="CAJNOW010020730">
    <property type="protein sequence ID" value="CAF1681176.1"/>
    <property type="molecule type" value="Genomic_DNA"/>
</dbReference>
<keyword evidence="4" id="KW-1133">Transmembrane helix</keyword>
<evidence type="ECO:0000313" key="6">
    <source>
        <dbReference type="EMBL" id="CAF1681176.1"/>
    </source>
</evidence>
<evidence type="ECO:0000313" key="7">
    <source>
        <dbReference type="Proteomes" id="UP000663834"/>
    </source>
</evidence>
<evidence type="ECO:0000256" key="4">
    <source>
        <dbReference type="SAM" id="Phobius"/>
    </source>
</evidence>
<dbReference type="Gene3D" id="3.30.40.10">
    <property type="entry name" value="Zinc/RING finger domain, C3HC4 (zinc finger)"/>
    <property type="match status" value="1"/>
</dbReference>
<feature type="transmembrane region" description="Helical" evidence="4">
    <location>
        <begin position="91"/>
        <end position="117"/>
    </location>
</feature>
<keyword evidence="1" id="KW-0479">Metal-binding</keyword>
<gene>
    <name evidence="6" type="ORF">KQP761_LOCUS36632</name>
</gene>
<dbReference type="Proteomes" id="UP000663834">
    <property type="component" value="Unassembled WGS sequence"/>
</dbReference>
<reference evidence="6" key="1">
    <citation type="submission" date="2021-02" db="EMBL/GenBank/DDBJ databases">
        <authorList>
            <person name="Nowell W R."/>
        </authorList>
    </citation>
    <scope>NUCLEOTIDE SEQUENCE</scope>
</reference>
<dbReference type="InterPro" id="IPR013083">
    <property type="entry name" value="Znf_RING/FYVE/PHD"/>
</dbReference>
<dbReference type="Pfam" id="PF12906">
    <property type="entry name" value="RINGv"/>
    <property type="match status" value="1"/>
</dbReference>
<feature type="transmembrane region" description="Helical" evidence="4">
    <location>
        <begin position="138"/>
        <end position="164"/>
    </location>
</feature>
<evidence type="ECO:0000259" key="5">
    <source>
        <dbReference type="PROSITE" id="PS51292"/>
    </source>
</evidence>
<proteinExistence type="predicted"/>
<protein>
    <recommendedName>
        <fullName evidence="5">RING-CH-type domain-containing protein</fullName>
    </recommendedName>
</protein>
<dbReference type="InterPro" id="IPR011016">
    <property type="entry name" value="Znf_RING-CH"/>
</dbReference>
<accession>A0A816H0L4</accession>
<dbReference type="PANTHER" id="PTHR46347:SF1">
    <property type="entry name" value="RING_FYVE_PHD ZINC FINGER SUPERFAMILY PROTEIN"/>
    <property type="match status" value="1"/>
</dbReference>
<keyword evidence="4" id="KW-0472">Membrane</keyword>
<dbReference type="OrthoDB" id="264354at2759"/>
<sequence length="254" mass="28667">MPLESGQNSTAPNDQSKQCRICLDDDNPNDIISPCLCSGGSAYVHRKCLNEWRSENAGGRGFKYCDVCKFEYIVESVLSDAKTERKRLLKYYFFVIRDSTAILLLIQIFIVVLAFLLKFMDRKSGNVKDLFPELVKGFMVYYLSAVILLLAIVGLITMIIFFCVSLSRNSPLSNCNMNGICGSVVAFIIVCALVGLIVGVVASVMLLRKLMKHHASQLWLRQEAEKYIIKDFQSRRNELEQYKKNSNTDKTTGS</sequence>
<dbReference type="AlphaFoldDB" id="A0A816H0L4"/>
<dbReference type="PROSITE" id="PS51292">
    <property type="entry name" value="ZF_RING_CH"/>
    <property type="match status" value="1"/>
</dbReference>
<dbReference type="SUPFAM" id="SSF57850">
    <property type="entry name" value="RING/U-box"/>
    <property type="match status" value="1"/>
</dbReference>
<dbReference type="CDD" id="cd16495">
    <property type="entry name" value="RING_CH-C4HC3_MARCH"/>
    <property type="match status" value="1"/>
</dbReference>
<name>A0A816H0L4_9BILA</name>
<keyword evidence="2" id="KW-0863">Zinc-finger</keyword>
<dbReference type="GO" id="GO:0008270">
    <property type="term" value="F:zinc ion binding"/>
    <property type="evidence" value="ECO:0007669"/>
    <property type="project" value="UniProtKB-KW"/>
</dbReference>